<dbReference type="Gene3D" id="1.20.120.1910">
    <property type="entry name" value="Cysteine-tRNA ligase, C-terminal anti-codon recognition domain"/>
    <property type="match status" value="1"/>
</dbReference>
<dbReference type="Proteomes" id="UP001240697">
    <property type="component" value="Chromosome"/>
</dbReference>
<keyword evidence="10 12" id="KW-0648">Protein biosynthesis</keyword>
<organism evidence="14 15">
    <name type="scientific">Comamonas resistens</name>
    <dbReference type="NCBI Taxonomy" id="3046670"/>
    <lineage>
        <taxon>Bacteria</taxon>
        <taxon>Pseudomonadati</taxon>
        <taxon>Pseudomonadota</taxon>
        <taxon>Betaproteobacteria</taxon>
        <taxon>Burkholderiales</taxon>
        <taxon>Comamonadaceae</taxon>
        <taxon>Comamonas</taxon>
    </lineage>
</organism>
<comment type="catalytic activity">
    <reaction evidence="12">
        <text>tRNA(Cys) + L-cysteine + ATP = L-cysteinyl-tRNA(Cys) + AMP + diphosphate</text>
        <dbReference type="Rhea" id="RHEA:17773"/>
        <dbReference type="Rhea" id="RHEA-COMP:9661"/>
        <dbReference type="Rhea" id="RHEA-COMP:9679"/>
        <dbReference type="ChEBI" id="CHEBI:30616"/>
        <dbReference type="ChEBI" id="CHEBI:33019"/>
        <dbReference type="ChEBI" id="CHEBI:35235"/>
        <dbReference type="ChEBI" id="CHEBI:78442"/>
        <dbReference type="ChEBI" id="CHEBI:78517"/>
        <dbReference type="ChEBI" id="CHEBI:456215"/>
        <dbReference type="EC" id="6.1.1.16"/>
    </reaction>
</comment>
<dbReference type="Pfam" id="PF23493">
    <property type="entry name" value="CysS_C"/>
    <property type="match status" value="1"/>
</dbReference>
<dbReference type="CDD" id="cd00672">
    <property type="entry name" value="CysRS_core"/>
    <property type="match status" value="1"/>
</dbReference>
<evidence type="ECO:0000259" key="13">
    <source>
        <dbReference type="SMART" id="SM00840"/>
    </source>
</evidence>
<dbReference type="SUPFAM" id="SSF52374">
    <property type="entry name" value="Nucleotidylyl transferase"/>
    <property type="match status" value="1"/>
</dbReference>
<evidence type="ECO:0000256" key="11">
    <source>
        <dbReference type="ARBA" id="ARBA00023146"/>
    </source>
</evidence>
<dbReference type="PRINTS" id="PR00983">
    <property type="entry name" value="TRNASYNTHCYS"/>
</dbReference>
<evidence type="ECO:0000256" key="4">
    <source>
        <dbReference type="ARBA" id="ARBA00022490"/>
    </source>
</evidence>
<evidence type="ECO:0000256" key="9">
    <source>
        <dbReference type="ARBA" id="ARBA00022840"/>
    </source>
</evidence>
<keyword evidence="6 12" id="KW-0479">Metal-binding</keyword>
<dbReference type="InterPro" id="IPR014729">
    <property type="entry name" value="Rossmann-like_a/b/a_fold"/>
</dbReference>
<feature type="domain" description="Cysteinyl-tRNA synthetase class Ia DALR" evidence="13">
    <location>
        <begin position="342"/>
        <end position="405"/>
    </location>
</feature>
<gene>
    <name evidence="12 14" type="primary">cysS</name>
    <name evidence="14" type="ORF">QMY55_19180</name>
</gene>
<evidence type="ECO:0000256" key="7">
    <source>
        <dbReference type="ARBA" id="ARBA00022741"/>
    </source>
</evidence>
<dbReference type="InterPro" id="IPR009080">
    <property type="entry name" value="tRNAsynth_Ia_anticodon-bd"/>
</dbReference>
<feature type="binding site" evidence="12">
    <location>
        <position position="31"/>
    </location>
    <ligand>
        <name>Zn(2+)</name>
        <dbReference type="ChEBI" id="CHEBI:29105"/>
    </ligand>
</feature>
<dbReference type="Pfam" id="PF01406">
    <property type="entry name" value="tRNA-synt_1e"/>
    <property type="match status" value="1"/>
</dbReference>
<evidence type="ECO:0000256" key="6">
    <source>
        <dbReference type="ARBA" id="ARBA00022723"/>
    </source>
</evidence>
<comment type="subunit">
    <text evidence="3 12">Monomer.</text>
</comment>
<feature type="short sequence motif" description="'HIGH' region" evidence="12">
    <location>
        <begin position="33"/>
        <end position="43"/>
    </location>
</feature>
<evidence type="ECO:0000256" key="1">
    <source>
        <dbReference type="ARBA" id="ARBA00004496"/>
    </source>
</evidence>
<keyword evidence="15" id="KW-1185">Reference proteome</keyword>
<dbReference type="SMART" id="SM00840">
    <property type="entry name" value="DALR_2"/>
    <property type="match status" value="1"/>
</dbReference>
<dbReference type="Pfam" id="PF09190">
    <property type="entry name" value="DALR_2"/>
    <property type="match status" value="1"/>
</dbReference>
<evidence type="ECO:0000313" key="15">
    <source>
        <dbReference type="Proteomes" id="UP001240697"/>
    </source>
</evidence>
<keyword evidence="4 12" id="KW-0963">Cytoplasm</keyword>
<dbReference type="EC" id="6.1.1.16" evidence="12"/>
<dbReference type="HAMAP" id="MF_00041">
    <property type="entry name" value="Cys_tRNA_synth"/>
    <property type="match status" value="1"/>
</dbReference>
<dbReference type="EMBL" id="CP125947">
    <property type="protein sequence ID" value="WHS64594.1"/>
    <property type="molecule type" value="Genomic_DNA"/>
</dbReference>
<dbReference type="RefSeq" id="WP_283485711.1">
    <property type="nucleotide sequence ID" value="NZ_CP125947.1"/>
</dbReference>
<dbReference type="Gene3D" id="3.40.50.620">
    <property type="entry name" value="HUPs"/>
    <property type="match status" value="1"/>
</dbReference>
<keyword evidence="9 12" id="KW-0067">ATP-binding</keyword>
<dbReference type="InterPro" id="IPR015803">
    <property type="entry name" value="Cys-tRNA-ligase"/>
</dbReference>
<evidence type="ECO:0000256" key="2">
    <source>
        <dbReference type="ARBA" id="ARBA00005594"/>
    </source>
</evidence>
<sequence length="468" mass="52036">MNPPIQLYNTLVRKKEPLRTGQPDRVTMYVCGPTVYNFAHIGNARPAVVFDVLARLLRQDYREVVYARNFTDVDDKINAAAATEGVPIGTITGRYIDAYHEDMRALGVLTPDLEPRVTEHIPAIIDLIRELMARGHAYAEQGHVLFHVQSYPAYGQLSGRRTEDMLAGARVEVAPYKRDPMDFVLWKPSMPEQPGWDSPWGRGRPGWHVECSAMIGQHLGHTIDIHGGGQDLIFPHHENEVAQGTCAHGALYCRTWVHNSFVTVDGQKMSKSLGNVLLVRDLLQQAPGEAIRLALLSTHYRRPLDWSAQRLAAARQALTRFYASLAKVEHVSALADTTPDAQVLEALRNDLNVPGALTRLHALRTELDEAATDTARTQAKSRLLVSAAVLGLLQQAPSMAMEALAPSDWARTVNANRVRELLDERQQARERRDFARADALRGELEAVGFIVEDTLKGMVVRPKGKEPA</sequence>
<feature type="binding site" evidence="12">
    <location>
        <position position="271"/>
    </location>
    <ligand>
        <name>ATP</name>
        <dbReference type="ChEBI" id="CHEBI:30616"/>
    </ligand>
</feature>
<keyword evidence="8 12" id="KW-0862">Zinc</keyword>
<feature type="binding site" evidence="12">
    <location>
        <position position="236"/>
    </location>
    <ligand>
        <name>Zn(2+)</name>
        <dbReference type="ChEBI" id="CHEBI:29105"/>
    </ligand>
</feature>
<dbReference type="SUPFAM" id="SSF47323">
    <property type="entry name" value="Anticodon-binding domain of a subclass of class I aminoacyl-tRNA synthetases"/>
    <property type="match status" value="1"/>
</dbReference>
<comment type="cofactor">
    <cofactor evidence="12">
        <name>Zn(2+)</name>
        <dbReference type="ChEBI" id="CHEBI:29105"/>
    </cofactor>
    <text evidence="12">Binds 1 zinc ion per subunit.</text>
</comment>
<dbReference type="InterPro" id="IPR024909">
    <property type="entry name" value="Cys-tRNA/MSH_ligase"/>
</dbReference>
<evidence type="ECO:0000256" key="8">
    <source>
        <dbReference type="ARBA" id="ARBA00022833"/>
    </source>
</evidence>
<proteinExistence type="inferred from homology"/>
<dbReference type="GO" id="GO:0004817">
    <property type="term" value="F:cysteine-tRNA ligase activity"/>
    <property type="evidence" value="ECO:0007669"/>
    <property type="project" value="UniProtKB-EC"/>
</dbReference>
<dbReference type="InterPro" id="IPR032678">
    <property type="entry name" value="tRNA-synt_1_cat_dom"/>
</dbReference>
<keyword evidence="11 12" id="KW-0030">Aminoacyl-tRNA synthetase</keyword>
<evidence type="ECO:0000256" key="10">
    <source>
        <dbReference type="ARBA" id="ARBA00022917"/>
    </source>
</evidence>
<evidence type="ECO:0000256" key="3">
    <source>
        <dbReference type="ARBA" id="ARBA00011245"/>
    </source>
</evidence>
<dbReference type="PANTHER" id="PTHR10890:SF3">
    <property type="entry name" value="CYSTEINE--TRNA LIGASE, CYTOPLASMIC"/>
    <property type="match status" value="1"/>
</dbReference>
<comment type="subcellular location">
    <subcellularLocation>
        <location evidence="1 12">Cytoplasm</location>
    </subcellularLocation>
</comment>
<evidence type="ECO:0000256" key="5">
    <source>
        <dbReference type="ARBA" id="ARBA00022598"/>
    </source>
</evidence>
<protein>
    <recommendedName>
        <fullName evidence="12">Cysteine--tRNA ligase</fullName>
        <ecNumber evidence="12">6.1.1.16</ecNumber>
    </recommendedName>
    <alternativeName>
        <fullName evidence="12">Cysteinyl-tRNA synthetase</fullName>
        <shortName evidence="12">CysRS</shortName>
    </alternativeName>
</protein>
<evidence type="ECO:0000313" key="14">
    <source>
        <dbReference type="EMBL" id="WHS64594.1"/>
    </source>
</evidence>
<name>A0ABY8SRM0_9BURK</name>
<dbReference type="PANTHER" id="PTHR10890">
    <property type="entry name" value="CYSTEINYL-TRNA SYNTHETASE"/>
    <property type="match status" value="1"/>
</dbReference>
<evidence type="ECO:0000256" key="12">
    <source>
        <dbReference type="HAMAP-Rule" id="MF_00041"/>
    </source>
</evidence>
<dbReference type="NCBIfam" id="TIGR00435">
    <property type="entry name" value="cysS"/>
    <property type="match status" value="1"/>
</dbReference>
<reference evidence="14 15" key="1">
    <citation type="submission" date="2023-05" db="EMBL/GenBank/DDBJ databases">
        <authorList>
            <person name="Yin Y."/>
            <person name="Lu Z."/>
        </authorList>
    </citation>
    <scope>NUCLEOTIDE SEQUENCE [LARGE SCALE GENOMIC DNA]</scope>
    <source>
        <strain evidence="14 15">ZM22</strain>
    </source>
</reference>
<dbReference type="InterPro" id="IPR056411">
    <property type="entry name" value="CysS_C"/>
</dbReference>
<accession>A0ABY8SRM0</accession>
<keyword evidence="7 12" id="KW-0547">Nucleotide-binding</keyword>
<feature type="binding site" evidence="12">
    <location>
        <position position="211"/>
    </location>
    <ligand>
        <name>Zn(2+)</name>
        <dbReference type="ChEBI" id="CHEBI:29105"/>
    </ligand>
</feature>
<feature type="binding site" evidence="12">
    <location>
        <position position="240"/>
    </location>
    <ligand>
        <name>Zn(2+)</name>
        <dbReference type="ChEBI" id="CHEBI:29105"/>
    </ligand>
</feature>
<dbReference type="InterPro" id="IPR015273">
    <property type="entry name" value="Cys-tRNA-synt_Ia_DALR"/>
</dbReference>
<feature type="short sequence motif" description="'KMSKS' region" evidence="12">
    <location>
        <begin position="268"/>
        <end position="272"/>
    </location>
</feature>
<comment type="similarity">
    <text evidence="2 12">Belongs to the class-I aminoacyl-tRNA synthetase family.</text>
</comment>
<keyword evidence="5 12" id="KW-0436">Ligase</keyword>